<dbReference type="SUPFAM" id="SSF46689">
    <property type="entry name" value="Homeodomain-like"/>
    <property type="match status" value="1"/>
</dbReference>
<accession>A0ABN6MYB0</accession>
<feature type="region of interest" description="Disordered" evidence="7">
    <location>
        <begin position="394"/>
        <end position="426"/>
    </location>
</feature>
<evidence type="ECO:0000256" key="6">
    <source>
        <dbReference type="PROSITE-ProRule" id="PRU00169"/>
    </source>
</evidence>
<feature type="modified residue" description="4-aspartylphosphate" evidence="6">
    <location>
        <position position="53"/>
    </location>
</feature>
<keyword evidence="4" id="KW-0238">DNA-binding</keyword>
<evidence type="ECO:0000256" key="4">
    <source>
        <dbReference type="ARBA" id="ARBA00023125"/>
    </source>
</evidence>
<dbReference type="Pfam" id="PF02954">
    <property type="entry name" value="HTH_8"/>
    <property type="match status" value="1"/>
</dbReference>
<dbReference type="Proteomes" id="UP001162891">
    <property type="component" value="Chromosome"/>
</dbReference>
<feature type="domain" description="Sigma-54 factor interaction" evidence="8">
    <location>
        <begin position="145"/>
        <end position="376"/>
    </location>
</feature>
<keyword evidence="6" id="KW-0597">Phosphoprotein</keyword>
<dbReference type="Pfam" id="PF00072">
    <property type="entry name" value="Response_reg"/>
    <property type="match status" value="1"/>
</dbReference>
<gene>
    <name evidence="10" type="ORF">AMOR_36760</name>
</gene>
<dbReference type="PROSITE" id="PS00676">
    <property type="entry name" value="SIGMA54_INTERACT_2"/>
    <property type="match status" value="1"/>
</dbReference>
<dbReference type="PROSITE" id="PS00688">
    <property type="entry name" value="SIGMA54_INTERACT_3"/>
    <property type="match status" value="1"/>
</dbReference>
<dbReference type="InterPro" id="IPR003593">
    <property type="entry name" value="AAA+_ATPase"/>
</dbReference>
<dbReference type="SMART" id="SM00382">
    <property type="entry name" value="AAA"/>
    <property type="match status" value="1"/>
</dbReference>
<dbReference type="InterPro" id="IPR009057">
    <property type="entry name" value="Homeodomain-like_sf"/>
</dbReference>
<keyword evidence="2" id="KW-0067">ATP-binding</keyword>
<dbReference type="SUPFAM" id="SSF52540">
    <property type="entry name" value="P-loop containing nucleoside triphosphate hydrolases"/>
    <property type="match status" value="1"/>
</dbReference>
<dbReference type="InterPro" id="IPR011006">
    <property type="entry name" value="CheY-like_superfamily"/>
</dbReference>
<feature type="compositionally biased region" description="Pro residues" evidence="7">
    <location>
        <begin position="395"/>
        <end position="414"/>
    </location>
</feature>
<feature type="domain" description="Response regulatory" evidence="9">
    <location>
        <begin position="4"/>
        <end position="120"/>
    </location>
</feature>
<dbReference type="InterPro" id="IPR002078">
    <property type="entry name" value="Sigma_54_int"/>
</dbReference>
<evidence type="ECO:0000259" key="9">
    <source>
        <dbReference type="PROSITE" id="PS50110"/>
    </source>
</evidence>
<dbReference type="InterPro" id="IPR058031">
    <property type="entry name" value="AAA_lid_NorR"/>
</dbReference>
<dbReference type="SUPFAM" id="SSF52172">
    <property type="entry name" value="CheY-like"/>
    <property type="match status" value="1"/>
</dbReference>
<dbReference type="Gene3D" id="3.40.50.2300">
    <property type="match status" value="1"/>
</dbReference>
<keyword evidence="11" id="KW-1185">Reference proteome</keyword>
<dbReference type="InterPro" id="IPR025662">
    <property type="entry name" value="Sigma_54_int_dom_ATP-bd_1"/>
</dbReference>
<dbReference type="InterPro" id="IPR002197">
    <property type="entry name" value="HTH_Fis"/>
</dbReference>
<dbReference type="PRINTS" id="PR01590">
    <property type="entry name" value="HTHFIS"/>
</dbReference>
<dbReference type="PROSITE" id="PS50110">
    <property type="entry name" value="RESPONSE_REGULATORY"/>
    <property type="match status" value="1"/>
</dbReference>
<dbReference type="InterPro" id="IPR025943">
    <property type="entry name" value="Sigma_54_int_dom_ATP-bd_2"/>
</dbReference>
<dbReference type="InterPro" id="IPR027417">
    <property type="entry name" value="P-loop_NTPase"/>
</dbReference>
<dbReference type="PROSITE" id="PS00675">
    <property type="entry name" value="SIGMA54_INTERACT_1"/>
    <property type="match status" value="1"/>
</dbReference>
<dbReference type="CDD" id="cd00009">
    <property type="entry name" value="AAA"/>
    <property type="match status" value="1"/>
</dbReference>
<dbReference type="Gene3D" id="1.10.8.60">
    <property type="match status" value="1"/>
</dbReference>
<dbReference type="PANTHER" id="PTHR32071:SF113">
    <property type="entry name" value="ALGINATE BIOSYNTHESIS TRANSCRIPTIONAL REGULATORY PROTEIN ALGB"/>
    <property type="match status" value="1"/>
</dbReference>
<keyword evidence="1" id="KW-0547">Nucleotide-binding</keyword>
<dbReference type="Pfam" id="PF25601">
    <property type="entry name" value="AAA_lid_14"/>
    <property type="match status" value="1"/>
</dbReference>
<keyword evidence="5" id="KW-0804">Transcription</keyword>
<dbReference type="PANTHER" id="PTHR32071">
    <property type="entry name" value="TRANSCRIPTIONAL REGULATORY PROTEIN"/>
    <property type="match status" value="1"/>
</dbReference>
<organism evidence="10 11">
    <name type="scientific">Anaeromyxobacter oryzae</name>
    <dbReference type="NCBI Taxonomy" id="2918170"/>
    <lineage>
        <taxon>Bacteria</taxon>
        <taxon>Pseudomonadati</taxon>
        <taxon>Myxococcota</taxon>
        <taxon>Myxococcia</taxon>
        <taxon>Myxococcales</taxon>
        <taxon>Cystobacterineae</taxon>
        <taxon>Anaeromyxobacteraceae</taxon>
        <taxon>Anaeromyxobacter</taxon>
    </lineage>
</organism>
<evidence type="ECO:0000256" key="1">
    <source>
        <dbReference type="ARBA" id="ARBA00022741"/>
    </source>
</evidence>
<reference evidence="11" key="1">
    <citation type="journal article" date="2022" name="Int. J. Syst. Evol. Microbiol.">
        <title>Anaeromyxobacter oryzae sp. nov., Anaeromyxobacter diazotrophicus sp. nov. and Anaeromyxobacter paludicola sp. nov., isolated from paddy soils.</title>
        <authorList>
            <person name="Itoh H."/>
            <person name="Xu Z."/>
            <person name="Mise K."/>
            <person name="Masuda Y."/>
            <person name="Ushijima N."/>
            <person name="Hayakawa C."/>
            <person name="Shiratori Y."/>
            <person name="Senoo K."/>
        </authorList>
    </citation>
    <scope>NUCLEOTIDE SEQUENCE [LARGE SCALE GENOMIC DNA]</scope>
    <source>
        <strain evidence="11">Red232</strain>
    </source>
</reference>
<protein>
    <submittedName>
        <fullName evidence="10">Acetoacetate metabolism regulatory protein AtoC</fullName>
    </submittedName>
</protein>
<evidence type="ECO:0000313" key="11">
    <source>
        <dbReference type="Proteomes" id="UP001162891"/>
    </source>
</evidence>
<dbReference type="Gene3D" id="3.40.50.300">
    <property type="entry name" value="P-loop containing nucleotide triphosphate hydrolases"/>
    <property type="match status" value="1"/>
</dbReference>
<evidence type="ECO:0000256" key="3">
    <source>
        <dbReference type="ARBA" id="ARBA00023015"/>
    </source>
</evidence>
<evidence type="ECO:0000313" key="10">
    <source>
        <dbReference type="EMBL" id="BDG04680.1"/>
    </source>
</evidence>
<dbReference type="InterPro" id="IPR025944">
    <property type="entry name" value="Sigma_54_int_dom_CS"/>
</dbReference>
<keyword evidence="3" id="KW-0805">Transcription regulation</keyword>
<name>A0ABN6MYB0_9BACT</name>
<dbReference type="RefSeq" id="WP_248353131.1">
    <property type="nucleotide sequence ID" value="NZ_AP025591.1"/>
</dbReference>
<evidence type="ECO:0000256" key="7">
    <source>
        <dbReference type="SAM" id="MobiDB-lite"/>
    </source>
</evidence>
<evidence type="ECO:0000256" key="2">
    <source>
        <dbReference type="ARBA" id="ARBA00022840"/>
    </source>
</evidence>
<evidence type="ECO:0000259" key="8">
    <source>
        <dbReference type="PROSITE" id="PS50045"/>
    </source>
</evidence>
<dbReference type="PROSITE" id="PS50045">
    <property type="entry name" value="SIGMA54_INTERACT_4"/>
    <property type="match status" value="1"/>
</dbReference>
<sequence length="480" mass="51574">MGARILVVDDEKTFRVVAQAALAAEGHDVRTAASGGEALGVARAFQPQVVVLDRNLPDADGLAVLERLREEGGEDAPLVVMATAYGEIENAVHALKAGAFDYLTKPIQLPALVVTIQKALETRRLRRRAEGLSGAARRRLEREFCVGASAAMRAVVELAAKVATSPDTTVLVEGESGTGKQVVAHLVHFRTPGRRDGPFVELNCAAIPETLLESELFGFEKGAFTDAKRAKPGLLEEAEGGTLFLDEIGDMPLATQAKLLKVLETQVFRRLGGVRDLQADVRFLAATHRELAAEVAAGRFRHDLFHRLDVFRITIPPLRERREDILPLARFFLGELAARAGKSIRGLAPETERRLLAYAFPGNVRELRNVIERAVVLEAGDVLSPESVLLRGAPAPAPAPAPDAAPPVAPPPLPAAGADPGRPPTLGEVEKAYLEDLLARAGGNKSQVARWMGVSYPTVAKKIADHGIDVSRWKDDAPES</sequence>
<dbReference type="EMBL" id="AP025591">
    <property type="protein sequence ID" value="BDG04680.1"/>
    <property type="molecule type" value="Genomic_DNA"/>
</dbReference>
<dbReference type="Gene3D" id="1.10.10.60">
    <property type="entry name" value="Homeodomain-like"/>
    <property type="match status" value="1"/>
</dbReference>
<proteinExistence type="predicted"/>
<dbReference type="Pfam" id="PF00158">
    <property type="entry name" value="Sigma54_activat"/>
    <property type="match status" value="1"/>
</dbReference>
<dbReference type="SMART" id="SM00448">
    <property type="entry name" value="REC"/>
    <property type="match status" value="1"/>
</dbReference>
<dbReference type="InterPro" id="IPR001789">
    <property type="entry name" value="Sig_transdc_resp-reg_receiver"/>
</dbReference>
<evidence type="ECO:0000256" key="5">
    <source>
        <dbReference type="ARBA" id="ARBA00023163"/>
    </source>
</evidence>